<keyword evidence="2" id="KW-0479">Metal-binding</keyword>
<dbReference type="SMART" id="SM00066">
    <property type="entry name" value="GAL4"/>
    <property type="match status" value="1"/>
</dbReference>
<evidence type="ECO:0000256" key="2">
    <source>
        <dbReference type="ARBA" id="ARBA00022723"/>
    </source>
</evidence>
<protein>
    <recommendedName>
        <fullName evidence="4">Zn(2)-C6 fungal-type domain-containing protein</fullName>
    </recommendedName>
</protein>
<dbReference type="PANTHER" id="PTHR31001:SF90">
    <property type="entry name" value="CENTROMERE DNA-BINDING PROTEIN COMPLEX CBF3 SUBUNIT B"/>
    <property type="match status" value="1"/>
</dbReference>
<gene>
    <name evidence="5" type="ORF">LTR78_009867</name>
</gene>
<dbReference type="PROSITE" id="PS00463">
    <property type="entry name" value="ZN2_CY6_FUNGAL_1"/>
    <property type="match status" value="1"/>
</dbReference>
<accession>A0AAE0TR05</accession>
<dbReference type="CDD" id="cd12148">
    <property type="entry name" value="fungal_TF_MHR"/>
    <property type="match status" value="1"/>
</dbReference>
<dbReference type="SUPFAM" id="SSF57701">
    <property type="entry name" value="Zn2/Cys6 DNA-binding domain"/>
    <property type="match status" value="1"/>
</dbReference>
<name>A0AAE0TR05_9PEZI</name>
<evidence type="ECO:0000313" key="5">
    <source>
        <dbReference type="EMBL" id="KAK3670212.1"/>
    </source>
</evidence>
<dbReference type="CDD" id="cd00067">
    <property type="entry name" value="GAL4"/>
    <property type="match status" value="1"/>
</dbReference>
<dbReference type="AlphaFoldDB" id="A0AAE0TR05"/>
<dbReference type="InterPro" id="IPR050613">
    <property type="entry name" value="Sec_Metabolite_Reg"/>
</dbReference>
<dbReference type="PANTHER" id="PTHR31001">
    <property type="entry name" value="UNCHARACTERIZED TRANSCRIPTIONAL REGULATORY PROTEIN"/>
    <property type="match status" value="1"/>
</dbReference>
<proteinExistence type="predicted"/>
<reference evidence="5" key="1">
    <citation type="submission" date="2023-07" db="EMBL/GenBank/DDBJ databases">
        <title>Black Yeasts Isolated from many extreme environments.</title>
        <authorList>
            <person name="Coleine C."/>
            <person name="Stajich J.E."/>
            <person name="Selbmann L."/>
        </authorList>
    </citation>
    <scope>NUCLEOTIDE SEQUENCE</scope>
    <source>
        <strain evidence="5">CCFEE 5485</strain>
    </source>
</reference>
<dbReference type="EMBL" id="JAUTXT010000060">
    <property type="protein sequence ID" value="KAK3670212.1"/>
    <property type="molecule type" value="Genomic_DNA"/>
</dbReference>
<evidence type="ECO:0000256" key="1">
    <source>
        <dbReference type="ARBA" id="ARBA00004123"/>
    </source>
</evidence>
<dbReference type="Pfam" id="PF00172">
    <property type="entry name" value="Zn_clus"/>
    <property type="match status" value="1"/>
</dbReference>
<dbReference type="InterPro" id="IPR036864">
    <property type="entry name" value="Zn2-C6_fun-type_DNA-bd_sf"/>
</dbReference>
<evidence type="ECO:0000256" key="3">
    <source>
        <dbReference type="ARBA" id="ARBA00023242"/>
    </source>
</evidence>
<dbReference type="Proteomes" id="UP001274830">
    <property type="component" value="Unassembled WGS sequence"/>
</dbReference>
<feature type="domain" description="Zn(2)-C6 fungal-type" evidence="4">
    <location>
        <begin position="14"/>
        <end position="43"/>
    </location>
</feature>
<evidence type="ECO:0000259" key="4">
    <source>
        <dbReference type="PROSITE" id="PS50048"/>
    </source>
</evidence>
<keyword evidence="6" id="KW-1185">Reference proteome</keyword>
<dbReference type="GO" id="GO:0008270">
    <property type="term" value="F:zinc ion binding"/>
    <property type="evidence" value="ECO:0007669"/>
    <property type="project" value="InterPro"/>
</dbReference>
<dbReference type="GO" id="GO:0000981">
    <property type="term" value="F:DNA-binding transcription factor activity, RNA polymerase II-specific"/>
    <property type="evidence" value="ECO:0007669"/>
    <property type="project" value="InterPro"/>
</dbReference>
<dbReference type="Gene3D" id="4.10.240.10">
    <property type="entry name" value="Zn(2)-C6 fungal-type DNA-binding domain"/>
    <property type="match status" value="1"/>
</dbReference>
<comment type="caution">
    <text evidence="5">The sequence shown here is derived from an EMBL/GenBank/DDBJ whole genome shotgun (WGS) entry which is preliminary data.</text>
</comment>
<organism evidence="5 6">
    <name type="scientific">Recurvomyces mirabilis</name>
    <dbReference type="NCBI Taxonomy" id="574656"/>
    <lineage>
        <taxon>Eukaryota</taxon>
        <taxon>Fungi</taxon>
        <taxon>Dikarya</taxon>
        <taxon>Ascomycota</taxon>
        <taxon>Pezizomycotina</taxon>
        <taxon>Dothideomycetes</taxon>
        <taxon>Dothideomycetidae</taxon>
        <taxon>Mycosphaerellales</taxon>
        <taxon>Teratosphaeriaceae</taxon>
        <taxon>Recurvomyces</taxon>
    </lineage>
</organism>
<dbReference type="GO" id="GO:0005634">
    <property type="term" value="C:nucleus"/>
    <property type="evidence" value="ECO:0007669"/>
    <property type="project" value="UniProtKB-SubCell"/>
</dbReference>
<evidence type="ECO:0000313" key="6">
    <source>
        <dbReference type="Proteomes" id="UP001274830"/>
    </source>
</evidence>
<comment type="subcellular location">
    <subcellularLocation>
        <location evidence="1">Nucleus</location>
    </subcellularLocation>
</comment>
<sequence>MPPARTARRQEPASCESCRKKKLRCDRNFPCSNCSGRSIVCSFEGRRALTPGDDLQGDELTELRTENARMQERLRRLEAVVFAKDEPPTTATGSSSVVDFPVRHVTTTSSPDTESANGYGEIVKELESFGYQDSTTLLRVAQSLTPQIDTLANIVLRTSSNSLAIILLPRFEESLLLIQRWREHLDALEHILHVPTVKKNTAVLFDAIAAGLPLSAPMYSSLAVLLAVIANITEYWTLGGDDKDSIFPSRAAALTVAKYWLRSGLDVLEQVWRTTGPDVGTIQAKILFMFFIFHMEGFSVKGRHMMSSAVSDARNIGLHMTDAPRSKVRGTTQDEIIDAEIRRRVWWHLVSTDWSAALLVGPYDGVYTVHPHHMQVKRPRNITDEDLATKPADFERPATELTSTTYYLSRIVLGSICREVADTLMQMQSASDISSIPYGRILALDRKFVELIEGLPETLRLEGDIVLKPSQVDTGSRNGPNIKQRYFTYLTTEARRCKLHLPYLFRVQQNPDYTFSRETCLQSARNILRLRRVLPSEISNLPCSVKMTGLLHHFCCAIIILVMDLCVNKSANDADDAMRKEEIVSACKLVEDAKETSPVAASFSGSVDLILSRHNIQLRPRNHGGMGSPRISKCAQGKVPAFGAGFFPPSLDRSVQVQDAPDYDIDMNIDFDALWQSYLDFDSGLGWDGSLDMDGSAFTISGA</sequence>
<keyword evidence="3" id="KW-0539">Nucleus</keyword>
<dbReference type="PROSITE" id="PS50048">
    <property type="entry name" value="ZN2_CY6_FUNGAL_2"/>
    <property type="match status" value="1"/>
</dbReference>
<dbReference type="InterPro" id="IPR007219">
    <property type="entry name" value="XnlR_reg_dom"/>
</dbReference>
<dbReference type="InterPro" id="IPR001138">
    <property type="entry name" value="Zn2Cys6_DnaBD"/>
</dbReference>
<dbReference type="Pfam" id="PF04082">
    <property type="entry name" value="Fungal_trans"/>
    <property type="match status" value="1"/>
</dbReference>